<keyword evidence="4 8" id="KW-0479">Metal-binding</keyword>
<accession>A0AAQ3KL25</accession>
<sequence>MAVDSAIYRFDEVAKHNTAEDLWLIISGKVYDVTQFLTEHPGGRDVLKSASGKDATADFENAGHGPDARELMNKFCIGKFESSSLPKNLAKPEQLLQTSYQPHHGLVMKMLPFVVPFIILSVSFAIRFFNK</sequence>
<dbReference type="FunFam" id="3.10.120.10:FF:000002">
    <property type="entry name" value="Cytochrome b5 type B"/>
    <property type="match status" value="1"/>
</dbReference>
<keyword evidence="6 8" id="KW-0472">Membrane</keyword>
<dbReference type="Gene3D" id="3.10.120.10">
    <property type="entry name" value="Cytochrome b5-like heme/steroid binding domain"/>
    <property type="match status" value="1"/>
</dbReference>
<comment type="similarity">
    <text evidence="7 8">Belongs to the cytochrome b5 family.</text>
</comment>
<dbReference type="PRINTS" id="PR00363">
    <property type="entry name" value="CYTOCHROMEB5"/>
</dbReference>
<keyword evidence="8" id="KW-1133">Transmembrane helix</keyword>
<keyword evidence="3 8" id="KW-0812">Transmembrane</keyword>
<keyword evidence="5 8" id="KW-0408">Iron</keyword>
<dbReference type="GO" id="GO:0046872">
    <property type="term" value="F:metal ion binding"/>
    <property type="evidence" value="ECO:0007669"/>
    <property type="project" value="UniProtKB-UniRule"/>
</dbReference>
<reference evidence="10 11" key="1">
    <citation type="submission" date="2023-10" db="EMBL/GenBank/DDBJ databases">
        <title>Chromosome-scale genome assembly provides insights into flower coloration mechanisms of Canna indica.</title>
        <authorList>
            <person name="Li C."/>
        </authorList>
    </citation>
    <scope>NUCLEOTIDE SEQUENCE [LARGE SCALE GENOMIC DNA]</scope>
    <source>
        <tissue evidence="10">Flower</tissue>
    </source>
</reference>
<evidence type="ECO:0000256" key="2">
    <source>
        <dbReference type="ARBA" id="ARBA00022617"/>
    </source>
</evidence>
<dbReference type="PANTHER" id="PTHR19359:SF144">
    <property type="entry name" value="CYTOCHROME B5"/>
    <property type="match status" value="1"/>
</dbReference>
<evidence type="ECO:0000259" key="9">
    <source>
        <dbReference type="PROSITE" id="PS50255"/>
    </source>
</evidence>
<dbReference type="Pfam" id="PF00173">
    <property type="entry name" value="Cyt-b5"/>
    <property type="match status" value="1"/>
</dbReference>
<keyword evidence="2 8" id="KW-0349">Heme</keyword>
<evidence type="ECO:0000313" key="10">
    <source>
        <dbReference type="EMBL" id="WOL10054.1"/>
    </source>
</evidence>
<dbReference type="PROSITE" id="PS50255">
    <property type="entry name" value="CYTOCHROME_B5_2"/>
    <property type="match status" value="1"/>
</dbReference>
<organism evidence="10 11">
    <name type="scientific">Canna indica</name>
    <name type="common">Indian-shot</name>
    <dbReference type="NCBI Taxonomy" id="4628"/>
    <lineage>
        <taxon>Eukaryota</taxon>
        <taxon>Viridiplantae</taxon>
        <taxon>Streptophyta</taxon>
        <taxon>Embryophyta</taxon>
        <taxon>Tracheophyta</taxon>
        <taxon>Spermatophyta</taxon>
        <taxon>Magnoliopsida</taxon>
        <taxon>Liliopsida</taxon>
        <taxon>Zingiberales</taxon>
        <taxon>Cannaceae</taxon>
        <taxon>Canna</taxon>
    </lineage>
</organism>
<evidence type="ECO:0000256" key="4">
    <source>
        <dbReference type="ARBA" id="ARBA00022723"/>
    </source>
</evidence>
<dbReference type="GO" id="GO:0020037">
    <property type="term" value="F:heme binding"/>
    <property type="evidence" value="ECO:0007669"/>
    <property type="project" value="UniProtKB-UniRule"/>
</dbReference>
<dbReference type="GO" id="GO:0016020">
    <property type="term" value="C:membrane"/>
    <property type="evidence" value="ECO:0007669"/>
    <property type="project" value="UniProtKB-SubCell"/>
</dbReference>
<gene>
    <name evidence="10" type="ORF">Cni_G18808</name>
</gene>
<dbReference type="Proteomes" id="UP001327560">
    <property type="component" value="Chromosome 6"/>
</dbReference>
<feature type="domain" description="Cytochrome b5 heme-binding" evidence="9">
    <location>
        <begin position="5"/>
        <end position="81"/>
    </location>
</feature>
<dbReference type="InterPro" id="IPR036400">
    <property type="entry name" value="Cyt_B5-like_heme/steroid_sf"/>
</dbReference>
<evidence type="ECO:0000256" key="3">
    <source>
        <dbReference type="ARBA" id="ARBA00022692"/>
    </source>
</evidence>
<dbReference type="PROSITE" id="PS00191">
    <property type="entry name" value="CYTOCHROME_B5_1"/>
    <property type="match status" value="1"/>
</dbReference>
<name>A0AAQ3KL25_9LILI</name>
<evidence type="ECO:0000256" key="1">
    <source>
        <dbReference type="ARBA" id="ARBA00004370"/>
    </source>
</evidence>
<dbReference type="InterPro" id="IPR001199">
    <property type="entry name" value="Cyt_B5-like_heme/steroid-bd"/>
</dbReference>
<keyword evidence="11" id="KW-1185">Reference proteome</keyword>
<evidence type="ECO:0000256" key="5">
    <source>
        <dbReference type="ARBA" id="ARBA00023004"/>
    </source>
</evidence>
<dbReference type="SMART" id="SM01117">
    <property type="entry name" value="Cyt-b5"/>
    <property type="match status" value="1"/>
</dbReference>
<evidence type="ECO:0000256" key="8">
    <source>
        <dbReference type="RuleBase" id="RU362121"/>
    </source>
</evidence>
<protein>
    <submittedName>
        <fullName evidence="10">Cytochrome b5-like</fullName>
    </submittedName>
</protein>
<evidence type="ECO:0000256" key="7">
    <source>
        <dbReference type="ARBA" id="ARBA00038168"/>
    </source>
</evidence>
<dbReference type="InterPro" id="IPR050668">
    <property type="entry name" value="Cytochrome_b5"/>
</dbReference>
<dbReference type="SUPFAM" id="SSF55856">
    <property type="entry name" value="Cytochrome b5-like heme/steroid binding domain"/>
    <property type="match status" value="1"/>
</dbReference>
<dbReference type="PANTHER" id="PTHR19359">
    <property type="entry name" value="CYTOCHROME B5"/>
    <property type="match status" value="1"/>
</dbReference>
<feature type="transmembrane region" description="Helical" evidence="8">
    <location>
        <begin position="110"/>
        <end position="129"/>
    </location>
</feature>
<evidence type="ECO:0000313" key="11">
    <source>
        <dbReference type="Proteomes" id="UP001327560"/>
    </source>
</evidence>
<comment type="subcellular location">
    <subcellularLocation>
        <location evidence="1">Membrane</location>
    </subcellularLocation>
</comment>
<evidence type="ECO:0000256" key="6">
    <source>
        <dbReference type="ARBA" id="ARBA00023136"/>
    </source>
</evidence>
<dbReference type="InterPro" id="IPR018506">
    <property type="entry name" value="Cyt_B5_heme-BS"/>
</dbReference>
<dbReference type="AlphaFoldDB" id="A0AAQ3KL25"/>
<dbReference type="EMBL" id="CP136895">
    <property type="protein sequence ID" value="WOL10054.1"/>
    <property type="molecule type" value="Genomic_DNA"/>
</dbReference>
<proteinExistence type="inferred from homology"/>